<dbReference type="AlphaFoldDB" id="A0A6A4XF85"/>
<protein>
    <submittedName>
        <fullName evidence="4">Death domain-associated protein 6</fullName>
    </submittedName>
</protein>
<gene>
    <name evidence="4" type="primary">Daxx_0</name>
    <name evidence="4" type="ORF">FJT64_000006</name>
</gene>
<feature type="compositionally biased region" description="Basic and acidic residues" evidence="1">
    <location>
        <begin position="619"/>
        <end position="629"/>
    </location>
</feature>
<feature type="compositionally biased region" description="Acidic residues" evidence="1">
    <location>
        <begin position="630"/>
        <end position="663"/>
    </location>
</feature>
<dbReference type="InterPro" id="IPR046426">
    <property type="entry name" value="DAXX_histone-bd_sf"/>
</dbReference>
<evidence type="ECO:0000313" key="5">
    <source>
        <dbReference type="Proteomes" id="UP000440578"/>
    </source>
</evidence>
<feature type="domain" description="Daxx histone-binding" evidence="3">
    <location>
        <begin position="528"/>
        <end position="613"/>
    </location>
</feature>
<dbReference type="PROSITE" id="PS51257">
    <property type="entry name" value="PROKAR_LIPOPROTEIN"/>
    <property type="match status" value="1"/>
</dbReference>
<dbReference type="GO" id="GO:0050681">
    <property type="term" value="F:nuclear androgen receptor binding"/>
    <property type="evidence" value="ECO:0007669"/>
    <property type="project" value="TreeGrafter"/>
</dbReference>
<feature type="region of interest" description="Disordered" evidence="1">
    <location>
        <begin position="615"/>
        <end position="689"/>
    </location>
</feature>
<dbReference type="GO" id="GO:0016605">
    <property type="term" value="C:PML body"/>
    <property type="evidence" value="ECO:0007669"/>
    <property type="project" value="TreeGrafter"/>
</dbReference>
<feature type="chain" id="PRO_5025489037" evidence="2">
    <location>
        <begin position="27"/>
        <end position="689"/>
    </location>
</feature>
<dbReference type="Pfam" id="PF20920">
    <property type="entry name" value="DAXX_hist_bd"/>
    <property type="match status" value="1"/>
</dbReference>
<feature type="compositionally biased region" description="Polar residues" evidence="1">
    <location>
        <begin position="132"/>
        <end position="142"/>
    </location>
</feature>
<dbReference type="InterPro" id="IPR046378">
    <property type="entry name" value="DAXX_histone-bd"/>
</dbReference>
<dbReference type="GO" id="GO:0003714">
    <property type="term" value="F:transcription corepressor activity"/>
    <property type="evidence" value="ECO:0007669"/>
    <property type="project" value="TreeGrafter"/>
</dbReference>
<dbReference type="GO" id="GO:0042393">
    <property type="term" value="F:histone binding"/>
    <property type="evidence" value="ECO:0007669"/>
    <property type="project" value="InterPro"/>
</dbReference>
<feature type="compositionally biased region" description="Basic and acidic residues" evidence="1">
    <location>
        <begin position="245"/>
        <end position="282"/>
    </location>
</feature>
<name>A0A6A4XF85_AMPAM</name>
<reference evidence="4 5" key="1">
    <citation type="submission" date="2019-07" db="EMBL/GenBank/DDBJ databases">
        <title>Draft genome assembly of a fouling barnacle, Amphibalanus amphitrite (Darwin, 1854): The first reference genome for Thecostraca.</title>
        <authorList>
            <person name="Kim W."/>
        </authorList>
    </citation>
    <scope>NUCLEOTIDE SEQUENCE [LARGE SCALE GENOMIC DNA]</scope>
    <source>
        <strain evidence="4">SNU_AA5</strain>
        <tissue evidence="4">Soma without cirri and trophi</tissue>
    </source>
</reference>
<accession>A0A6A4XF85</accession>
<dbReference type="Gene3D" id="1.20.58.2170">
    <property type="match status" value="1"/>
</dbReference>
<sequence>MSALSGRVATLLALNTLIVTAGCAEGKSIPLTKFIKLAVHSELQPIISPLQSGQEQLEIRLESRMATLERRMESQLESIEVKLTLLGSRVEELTSRLDGQQTQLDEVITQLNGQNSQHDEKTVTGNEHTERLSAQTKSQTETKLQRAGQGRIGHGNSHLNGGDGKQHRKATSDSKIDQTAGCSLAAGLGGTKAVCRRGDDAEPPELRDRHLSTGNCSKSVADDRPARSRRPAGAIGGEEANPEPKCARLDSRCRGDQKTKETSESKPEPEPEQKPEPDPCKDGLEEVCALLKPLLSGPELKIEAKVRRRHAAVLAVTSGHPGRVQHLIGVTRQCAERLRAEPDRCFTVVRGFLEQLDQFKIVAYSAQSCSAPRVALKANAAADNTETAATDNVARAADKVDNSKKANLNDAPKASPSPSATVDGSAAPSEQNEREKRRHRRHVAKLEKTLRRLEREIVRQEEQEVDWDDAAGSSYIVGARLKRRYVQVYRYYCRLVGATEEAEKLDWRPIRFHGTGYSQINRRIEKFANQHCRLHLGPTALHDQAERAFLQIGTLLQKQRRVALAESMDALTGTEDWRGCDPSATDPILAEKLAQSAAEGSKRLNEKFSDFVQRQESMAAERRMKRAESDKDEDGREEEENEDEDEDQEDDDTEESEVTDEELEANREEPAGANTFGLDYSDQEGVPMG</sequence>
<evidence type="ECO:0000256" key="1">
    <source>
        <dbReference type="SAM" id="MobiDB-lite"/>
    </source>
</evidence>
<dbReference type="PANTHER" id="PTHR12766:SF7">
    <property type="entry name" value="DEATH DOMAIN-ASSOCIATED PROTEIN 6"/>
    <property type="match status" value="1"/>
</dbReference>
<feature type="signal peptide" evidence="2">
    <location>
        <begin position="1"/>
        <end position="26"/>
    </location>
</feature>
<keyword evidence="2" id="KW-0732">Signal</keyword>
<feature type="region of interest" description="Disordered" evidence="1">
    <location>
        <begin position="195"/>
        <end position="282"/>
    </location>
</feature>
<evidence type="ECO:0000259" key="3">
    <source>
        <dbReference type="Pfam" id="PF20920"/>
    </source>
</evidence>
<keyword evidence="5" id="KW-1185">Reference proteome</keyword>
<comment type="caution">
    <text evidence="4">The sequence shown here is derived from an EMBL/GenBank/DDBJ whole genome shotgun (WGS) entry which is preliminary data.</text>
</comment>
<dbReference type="GO" id="GO:0003713">
    <property type="term" value="F:transcription coactivator activity"/>
    <property type="evidence" value="ECO:0007669"/>
    <property type="project" value="TreeGrafter"/>
</dbReference>
<feature type="compositionally biased region" description="Basic and acidic residues" evidence="1">
    <location>
        <begin position="196"/>
        <end position="211"/>
    </location>
</feature>
<feature type="region of interest" description="Disordered" evidence="1">
    <location>
        <begin position="381"/>
        <end position="441"/>
    </location>
</feature>
<dbReference type="PANTHER" id="PTHR12766">
    <property type="entry name" value="DEATH DOMAIN-ASSOCIATED PROTEIN 6 DAXX"/>
    <property type="match status" value="1"/>
</dbReference>
<dbReference type="Proteomes" id="UP000440578">
    <property type="component" value="Unassembled WGS sequence"/>
</dbReference>
<organism evidence="4 5">
    <name type="scientific">Amphibalanus amphitrite</name>
    <name type="common">Striped barnacle</name>
    <name type="synonym">Balanus amphitrite</name>
    <dbReference type="NCBI Taxonomy" id="1232801"/>
    <lineage>
        <taxon>Eukaryota</taxon>
        <taxon>Metazoa</taxon>
        <taxon>Ecdysozoa</taxon>
        <taxon>Arthropoda</taxon>
        <taxon>Crustacea</taxon>
        <taxon>Multicrustacea</taxon>
        <taxon>Cirripedia</taxon>
        <taxon>Thoracica</taxon>
        <taxon>Thoracicalcarea</taxon>
        <taxon>Balanomorpha</taxon>
        <taxon>Balanoidea</taxon>
        <taxon>Balanidae</taxon>
        <taxon>Amphibalaninae</taxon>
        <taxon>Amphibalanus</taxon>
    </lineage>
</organism>
<feature type="compositionally biased region" description="Basic and acidic residues" evidence="1">
    <location>
        <begin position="117"/>
        <end position="131"/>
    </location>
</feature>
<feature type="compositionally biased region" description="Low complexity" evidence="1">
    <location>
        <begin position="381"/>
        <end position="394"/>
    </location>
</feature>
<evidence type="ECO:0000256" key="2">
    <source>
        <dbReference type="SAM" id="SignalP"/>
    </source>
</evidence>
<proteinExistence type="predicted"/>
<dbReference type="OrthoDB" id="6361951at2759"/>
<feature type="region of interest" description="Disordered" evidence="1">
    <location>
        <begin position="113"/>
        <end position="176"/>
    </location>
</feature>
<dbReference type="EMBL" id="VIIS01000001">
    <property type="protein sequence ID" value="KAF0314734.1"/>
    <property type="molecule type" value="Genomic_DNA"/>
</dbReference>
<evidence type="ECO:0000313" key="4">
    <source>
        <dbReference type="EMBL" id="KAF0314734.1"/>
    </source>
</evidence>